<sequence>MSKSKTKIIHRPNYWFFSRHSSPGLPPPPSCDHSATGAFRCSKVSLQDIRRMHQKFYADPNREAQQNFILRYVTVSQPKRERSRNGDEGSRKKKVSTKYFIPVLKCGRPEIVPVCKKLFVNTLGVSRDRIQLLCKKFFELGDVPKDQRGGDT</sequence>
<name>A0A1B6J996_9HEMI</name>
<proteinExistence type="predicted"/>
<reference evidence="1" key="1">
    <citation type="submission" date="2015-11" db="EMBL/GenBank/DDBJ databases">
        <title>De novo transcriptome assembly of four potential Pierce s Disease insect vectors from Arizona vineyards.</title>
        <authorList>
            <person name="Tassone E.E."/>
        </authorList>
    </citation>
    <scope>NUCLEOTIDE SEQUENCE</scope>
</reference>
<organism evidence="1">
    <name type="scientific">Homalodisca liturata</name>
    <dbReference type="NCBI Taxonomy" id="320908"/>
    <lineage>
        <taxon>Eukaryota</taxon>
        <taxon>Metazoa</taxon>
        <taxon>Ecdysozoa</taxon>
        <taxon>Arthropoda</taxon>
        <taxon>Hexapoda</taxon>
        <taxon>Insecta</taxon>
        <taxon>Pterygota</taxon>
        <taxon>Neoptera</taxon>
        <taxon>Paraneoptera</taxon>
        <taxon>Hemiptera</taxon>
        <taxon>Auchenorrhyncha</taxon>
        <taxon>Membracoidea</taxon>
        <taxon>Cicadellidae</taxon>
        <taxon>Cicadellinae</taxon>
        <taxon>Proconiini</taxon>
        <taxon>Homalodisca</taxon>
    </lineage>
</organism>
<protein>
    <submittedName>
        <fullName evidence="1">Uncharacterized protein</fullName>
    </submittedName>
</protein>
<accession>A0A1B6J996</accession>
<dbReference type="EMBL" id="GECU01012001">
    <property type="protein sequence ID" value="JAS95705.1"/>
    <property type="molecule type" value="Transcribed_RNA"/>
</dbReference>
<gene>
    <name evidence="1" type="ORF">g.748</name>
</gene>
<feature type="non-terminal residue" evidence="1">
    <location>
        <position position="152"/>
    </location>
</feature>
<evidence type="ECO:0000313" key="1">
    <source>
        <dbReference type="EMBL" id="JAS95705.1"/>
    </source>
</evidence>
<dbReference type="AlphaFoldDB" id="A0A1B6J996"/>